<sequence length="207" mass="22313">MATAKKTKTGPGKKALPYTADKIHPTAFIHERATVYGDITMGENSSLWPGVVVRADMNAFVLGNYVNIQDNSTLHSDSKRGITIGDYTLVGHHAMIHGCTIGRGVLIGIGSVILDDAQIGDGAMITAGCMIRGGTKIPPQALVTPDGSSIRIFENKARTAYTIAGSLEYVELARRMQKGLWGPFSRDEENAFLARAKEIWEQIKAAP</sequence>
<protein>
    <submittedName>
        <fullName evidence="1">Carbonic anhydrase/acetyltransferase</fullName>
    </submittedName>
</protein>
<dbReference type="AlphaFoldDB" id="I4B2F4"/>
<proteinExistence type="predicted"/>
<gene>
    <name evidence="1" type="ordered locus">Turpa_0810</name>
</gene>
<organism evidence="1 2">
    <name type="scientific">Turneriella parva (strain ATCC BAA-1111 / DSM 21527 / NCTC 11395 / H)</name>
    <name type="common">Leptospira parva</name>
    <dbReference type="NCBI Taxonomy" id="869212"/>
    <lineage>
        <taxon>Bacteria</taxon>
        <taxon>Pseudomonadati</taxon>
        <taxon>Spirochaetota</taxon>
        <taxon>Spirochaetia</taxon>
        <taxon>Leptospirales</taxon>
        <taxon>Leptospiraceae</taxon>
        <taxon>Turneriella</taxon>
    </lineage>
</organism>
<dbReference type="SUPFAM" id="SSF51161">
    <property type="entry name" value="Trimeric LpxA-like enzymes"/>
    <property type="match status" value="1"/>
</dbReference>
<dbReference type="InterPro" id="IPR011004">
    <property type="entry name" value="Trimer_LpxA-like_sf"/>
</dbReference>
<dbReference type="InterPro" id="IPR001451">
    <property type="entry name" value="Hexapep"/>
</dbReference>
<dbReference type="KEGG" id="tpx:Turpa_0810"/>
<evidence type="ECO:0000313" key="2">
    <source>
        <dbReference type="Proteomes" id="UP000006048"/>
    </source>
</evidence>
<dbReference type="Pfam" id="PF00132">
    <property type="entry name" value="Hexapep"/>
    <property type="match status" value="1"/>
</dbReference>
<dbReference type="STRING" id="869212.Turpa_0810"/>
<dbReference type="Proteomes" id="UP000006048">
    <property type="component" value="Chromosome"/>
</dbReference>
<dbReference type="InterPro" id="IPR050484">
    <property type="entry name" value="Transf_Hexapept/Carb_Anhydrase"/>
</dbReference>
<dbReference type="InterPro" id="IPR047324">
    <property type="entry name" value="LbH_gamma_CA-like"/>
</dbReference>
<name>I4B2F4_TURPD</name>
<dbReference type="CDD" id="cd04645">
    <property type="entry name" value="LbH_gamma_CA_like"/>
    <property type="match status" value="1"/>
</dbReference>
<dbReference type="PANTHER" id="PTHR13061">
    <property type="entry name" value="DYNACTIN SUBUNIT P25"/>
    <property type="match status" value="1"/>
</dbReference>
<dbReference type="PANTHER" id="PTHR13061:SF29">
    <property type="entry name" value="GAMMA CARBONIC ANHYDRASE-LIKE 1, MITOCHONDRIAL-RELATED"/>
    <property type="match status" value="1"/>
</dbReference>
<accession>I4B2F4</accession>
<dbReference type="OrthoDB" id="9803036at2"/>
<evidence type="ECO:0000313" key="1">
    <source>
        <dbReference type="EMBL" id="AFM11461.1"/>
    </source>
</evidence>
<dbReference type="Gene3D" id="2.160.10.10">
    <property type="entry name" value="Hexapeptide repeat proteins"/>
    <property type="match status" value="1"/>
</dbReference>
<dbReference type="EMBL" id="CP002959">
    <property type="protein sequence ID" value="AFM11461.1"/>
    <property type="molecule type" value="Genomic_DNA"/>
</dbReference>
<keyword evidence="2" id="KW-1185">Reference proteome</keyword>
<dbReference type="HOGENOM" id="CLU_064827_4_1_12"/>
<reference evidence="1 2" key="1">
    <citation type="submission" date="2012-06" db="EMBL/GenBank/DDBJ databases">
        <title>The complete chromosome of genome of Turneriella parva DSM 21527.</title>
        <authorList>
            <consortium name="US DOE Joint Genome Institute (JGI-PGF)"/>
            <person name="Lucas S."/>
            <person name="Han J."/>
            <person name="Lapidus A."/>
            <person name="Bruce D."/>
            <person name="Goodwin L."/>
            <person name="Pitluck S."/>
            <person name="Peters L."/>
            <person name="Kyrpides N."/>
            <person name="Mavromatis K."/>
            <person name="Ivanova N."/>
            <person name="Mikhailova N."/>
            <person name="Chertkov O."/>
            <person name="Detter J.C."/>
            <person name="Tapia R."/>
            <person name="Han C."/>
            <person name="Land M."/>
            <person name="Hauser L."/>
            <person name="Markowitz V."/>
            <person name="Cheng J.-F."/>
            <person name="Hugenholtz P."/>
            <person name="Woyke T."/>
            <person name="Wu D."/>
            <person name="Gronow S."/>
            <person name="Wellnitz S."/>
            <person name="Brambilla E."/>
            <person name="Klenk H.-P."/>
            <person name="Eisen J.A."/>
        </authorList>
    </citation>
    <scope>NUCLEOTIDE SEQUENCE [LARGE SCALE GENOMIC DNA]</scope>
    <source>
        <strain evidence="2">ATCC BAA-1111 / DSM 21527 / NCTC 11395 / H</strain>
    </source>
</reference>
<dbReference type="PATRIC" id="fig|869212.3.peg.783"/>